<organism evidence="7 8">
    <name type="scientific">Clostridium rhizosphaerae</name>
    <dbReference type="NCBI Taxonomy" id="2803861"/>
    <lineage>
        <taxon>Bacteria</taxon>
        <taxon>Bacillati</taxon>
        <taxon>Bacillota</taxon>
        <taxon>Clostridia</taxon>
        <taxon>Eubacteriales</taxon>
        <taxon>Clostridiaceae</taxon>
        <taxon>Clostridium</taxon>
    </lineage>
</organism>
<evidence type="ECO:0000313" key="8">
    <source>
        <dbReference type="Proteomes" id="UP000632377"/>
    </source>
</evidence>
<feature type="transmembrane region" description="Helical" evidence="5">
    <location>
        <begin position="257"/>
        <end position="282"/>
    </location>
</feature>
<keyword evidence="8" id="KW-1185">Reference proteome</keyword>
<feature type="transmembrane region" description="Helical" evidence="5">
    <location>
        <begin position="7"/>
        <end position="27"/>
    </location>
</feature>
<keyword evidence="3 5" id="KW-1133">Transmembrane helix</keyword>
<comment type="subcellular location">
    <subcellularLocation>
        <location evidence="1">Membrane</location>
        <topology evidence="1">Multi-pass membrane protein</topology>
    </subcellularLocation>
</comment>
<evidence type="ECO:0000256" key="2">
    <source>
        <dbReference type="ARBA" id="ARBA00022692"/>
    </source>
</evidence>
<feature type="transmembrane region" description="Helical" evidence="5">
    <location>
        <begin position="320"/>
        <end position="337"/>
    </location>
</feature>
<evidence type="ECO:0000313" key="7">
    <source>
        <dbReference type="EMBL" id="MBL4938123.1"/>
    </source>
</evidence>
<reference evidence="7 8" key="1">
    <citation type="submission" date="2021-01" db="EMBL/GenBank/DDBJ databases">
        <title>Genome public.</title>
        <authorList>
            <person name="Liu C."/>
            <person name="Sun Q."/>
        </authorList>
    </citation>
    <scope>NUCLEOTIDE SEQUENCE [LARGE SCALE GENOMIC DNA]</scope>
    <source>
        <strain evidence="7 8">YIM B02515</strain>
    </source>
</reference>
<keyword evidence="7" id="KW-0436">Ligase</keyword>
<evidence type="ECO:0000256" key="4">
    <source>
        <dbReference type="ARBA" id="ARBA00023136"/>
    </source>
</evidence>
<dbReference type="RefSeq" id="WP_202750850.1">
    <property type="nucleotide sequence ID" value="NZ_JAESWC010000018.1"/>
</dbReference>
<dbReference type="PANTHER" id="PTHR37422">
    <property type="entry name" value="TEICHURONIC ACID BIOSYNTHESIS PROTEIN TUAE"/>
    <property type="match status" value="1"/>
</dbReference>
<feature type="transmembrane region" description="Helical" evidence="5">
    <location>
        <begin position="141"/>
        <end position="160"/>
    </location>
</feature>
<evidence type="ECO:0000256" key="5">
    <source>
        <dbReference type="SAM" id="Phobius"/>
    </source>
</evidence>
<name>A0ABS1TJI3_9CLOT</name>
<protein>
    <submittedName>
        <fullName evidence="7">O-antigen ligase family protein</fullName>
    </submittedName>
</protein>
<dbReference type="PANTHER" id="PTHR37422:SF17">
    <property type="entry name" value="O-ANTIGEN LIGASE"/>
    <property type="match status" value="1"/>
</dbReference>
<evidence type="ECO:0000256" key="3">
    <source>
        <dbReference type="ARBA" id="ARBA00022989"/>
    </source>
</evidence>
<comment type="caution">
    <text evidence="7">The sequence shown here is derived from an EMBL/GenBank/DDBJ whole genome shotgun (WGS) entry which is preliminary data.</text>
</comment>
<dbReference type="EMBL" id="JAESWC010000018">
    <property type="protein sequence ID" value="MBL4938123.1"/>
    <property type="molecule type" value="Genomic_DNA"/>
</dbReference>
<feature type="transmembrane region" description="Helical" evidence="5">
    <location>
        <begin position="63"/>
        <end position="81"/>
    </location>
</feature>
<feature type="transmembrane region" description="Helical" evidence="5">
    <location>
        <begin position="294"/>
        <end position="314"/>
    </location>
</feature>
<feature type="domain" description="O-antigen ligase-related" evidence="6">
    <location>
        <begin position="96"/>
        <end position="273"/>
    </location>
</feature>
<dbReference type="InterPro" id="IPR051533">
    <property type="entry name" value="WaaL-like"/>
</dbReference>
<accession>A0ABS1TJI3</accession>
<evidence type="ECO:0000256" key="1">
    <source>
        <dbReference type="ARBA" id="ARBA00004141"/>
    </source>
</evidence>
<dbReference type="GO" id="GO:0016874">
    <property type="term" value="F:ligase activity"/>
    <property type="evidence" value="ECO:0007669"/>
    <property type="project" value="UniProtKB-KW"/>
</dbReference>
<evidence type="ECO:0000259" key="6">
    <source>
        <dbReference type="Pfam" id="PF04932"/>
    </source>
</evidence>
<sequence>MKNIKKTITFLIYLFVGIELGGLFEIFGVRFGMRNHFIEAGYSLADAYIKRIPVVFFFNPNDYAFYLVIMLIIINVFIMFSEKLKEKLKLLIIFSIGQVNLIFTASRTGWICFILSSIITAFVIFMCNIEKSKKYKYIKSQIILLTYIIIFFFVFSINTISRPYFGKIESIPYVGKIYSINSIKSNDNSNENKNKVDKNNNLELGGKGSNNERYTLIYNVINGIFIKKHYLGYGVGNSVVLEASFNNTNDILNVHSFWFEILADFGVIIFLYLLYIYINLILGLSKLSKKSKNIIFSMFLIINIVSLIILIPLSFASSSIISHTIFWIALGLSYSSIKDKNIQQINV</sequence>
<dbReference type="Proteomes" id="UP000632377">
    <property type="component" value="Unassembled WGS sequence"/>
</dbReference>
<feature type="transmembrane region" description="Helical" evidence="5">
    <location>
        <begin position="110"/>
        <end position="129"/>
    </location>
</feature>
<keyword evidence="4 5" id="KW-0472">Membrane</keyword>
<proteinExistence type="predicted"/>
<gene>
    <name evidence="7" type="ORF">JK636_20630</name>
</gene>
<keyword evidence="2 5" id="KW-0812">Transmembrane</keyword>
<dbReference type="Pfam" id="PF04932">
    <property type="entry name" value="Wzy_C"/>
    <property type="match status" value="1"/>
</dbReference>
<feature type="transmembrane region" description="Helical" evidence="5">
    <location>
        <begin position="88"/>
        <end position="104"/>
    </location>
</feature>
<dbReference type="InterPro" id="IPR007016">
    <property type="entry name" value="O-antigen_ligase-rel_domated"/>
</dbReference>